<organism evidence="1 2">
    <name type="scientific">Albidovulum sediminicola</name>
    <dbReference type="NCBI Taxonomy" id="2984331"/>
    <lineage>
        <taxon>Bacteria</taxon>
        <taxon>Pseudomonadati</taxon>
        <taxon>Pseudomonadota</taxon>
        <taxon>Alphaproteobacteria</taxon>
        <taxon>Rhodobacterales</taxon>
        <taxon>Paracoccaceae</taxon>
        <taxon>Albidovulum</taxon>
    </lineage>
</organism>
<dbReference type="Proteomes" id="UP001652503">
    <property type="component" value="Unassembled WGS sequence"/>
</dbReference>
<sequence length="116" mass="13225">MTDFLPKEVLAGLEEARKRSIRERSRLRVRVGTEIYPIIRFWDDGFALDADQVAHLRGLVDIYDGTRHLWQSLIVASEVEAGELICVMKRSTAALDRAPLDYARDENAPVGYLPRL</sequence>
<comment type="caution">
    <text evidence="1">The sequence shown here is derived from an EMBL/GenBank/DDBJ whole genome shotgun (WGS) entry which is preliminary data.</text>
</comment>
<reference evidence="1 2" key="1">
    <citation type="submission" date="2022-10" db="EMBL/GenBank/DDBJ databases">
        <title>Defluviimonas sp. nov., isolated from ocean surface water.</title>
        <authorList>
            <person name="He W."/>
            <person name="Wang L."/>
            <person name="Zhang D.-F."/>
        </authorList>
    </citation>
    <scope>NUCLEOTIDE SEQUENCE [LARGE SCALE GENOMIC DNA]</scope>
    <source>
        <strain evidence="1 2">WL0075</strain>
    </source>
</reference>
<name>A0ABT2Z6T6_9RHOB</name>
<evidence type="ECO:0000313" key="2">
    <source>
        <dbReference type="Proteomes" id="UP001652503"/>
    </source>
</evidence>
<gene>
    <name evidence="1" type="ORF">OE647_19235</name>
</gene>
<protein>
    <submittedName>
        <fullName evidence="1">Uncharacterized protein</fullName>
    </submittedName>
</protein>
<dbReference type="EMBL" id="JAOWLA010000031">
    <property type="protein sequence ID" value="MCV2866844.1"/>
    <property type="molecule type" value="Genomic_DNA"/>
</dbReference>
<dbReference type="RefSeq" id="WP_263723391.1">
    <property type="nucleotide sequence ID" value="NZ_JAOWLA010000031.1"/>
</dbReference>
<evidence type="ECO:0000313" key="1">
    <source>
        <dbReference type="EMBL" id="MCV2866844.1"/>
    </source>
</evidence>
<proteinExistence type="predicted"/>
<accession>A0ABT2Z6T6</accession>
<keyword evidence="2" id="KW-1185">Reference proteome</keyword>